<evidence type="ECO:0000256" key="5">
    <source>
        <dbReference type="ARBA" id="ARBA00022723"/>
    </source>
</evidence>
<keyword evidence="8" id="KW-0503">Monooxygenase</keyword>
<dbReference type="PRINTS" id="PR00385">
    <property type="entry name" value="P450"/>
</dbReference>
<evidence type="ECO:0000256" key="1">
    <source>
        <dbReference type="ARBA" id="ARBA00001971"/>
    </source>
</evidence>
<dbReference type="HOGENOM" id="CLU_340147_0_0_1"/>
<dbReference type="PANTHER" id="PTHR46300:SF7">
    <property type="entry name" value="P450, PUTATIVE (EUROFUNG)-RELATED"/>
    <property type="match status" value="1"/>
</dbReference>
<feature type="region of interest" description="Disordered" evidence="10">
    <location>
        <begin position="591"/>
        <end position="616"/>
    </location>
</feature>
<comment type="similarity">
    <text evidence="3">Belongs to the cytochrome P450 family.</text>
</comment>
<dbReference type="AlphaFoldDB" id="A0A0C9V1Y7"/>
<sequence>MAISLLTAALLGGLAILVLRLSRRTRIPKELRLPLGPKPKPIIGNLLDLPKDHEWLTHAEWAKQYGELVYANVLGTHMVWVNSREIAYELFERRSSNYSDGTTMSMLGDLYTENTQHDMGYRLPDLWYLVAATPQGYAYQLSSESDGSLSSCAGWHRELLRRLLRSPERYTVHLLYTAGAIIMEIAYGIEVQAENDPYLTNAHKVLPKYIPAWVPGAGFQRKVAIWQQYFVDMLELPFRETKRRMRNRASSHLSEIVADAASRPDDEEVIKNTAATMFVGGTDTTVNTVRAFMLAMVLYPEVQKKAQREIDALLGFQRLPEVEDMHNLPYVMAICKEVLRWQPVLPNGVPHMASEDDVVHGYFIPKGTSTLLHDEADFGPKTDKFDPERHFIPGIRDPGNTGAFGFGFGRRICSGRYMAMNSIFLAIASILQVFEISKARDGSGKEIPVGAEFTSGFFSIAVEFKCTMQPRSATAEELITHKSEIFQVPSVPKTAERCGWLGHTHPAGPKVDPDQRVICLAPASDYHSFRVRLPRVGNAMPGCDGHEVEIFEMEGIPAPDGLNQNKRLRIENRVLTEELRVQLAAHKALMGGGTEMPPPSSAPEPPPDAMGALPFPPSSMGVPLPFPPGGLPPGALSGFVMPPPGVLRPGPPFHAAPPSGLPPGGPTPPFLPTPVGVPTPAASTTPVRSLPTPNPSQTNPPLKAGTVLVWQDANYAPIERRALEDKYQFNIMQTSQSPPMHVSTGDDSPSKGEERRGLGRRISCEEMNVYLKHSGGVGLVVSRNVLTCRSALSAAVTRHGKRDTCHLRIGWFIIFVTTSESGYEELSFAFSLNLP</sequence>
<dbReference type="Pfam" id="PF00067">
    <property type="entry name" value="p450"/>
    <property type="match status" value="1"/>
</dbReference>
<evidence type="ECO:0000256" key="8">
    <source>
        <dbReference type="ARBA" id="ARBA00023033"/>
    </source>
</evidence>
<evidence type="ECO:0000256" key="7">
    <source>
        <dbReference type="ARBA" id="ARBA00023004"/>
    </source>
</evidence>
<keyword evidence="5 9" id="KW-0479">Metal-binding</keyword>
<organism evidence="11 12">
    <name type="scientific">Sphaerobolus stellatus (strain SS14)</name>
    <dbReference type="NCBI Taxonomy" id="990650"/>
    <lineage>
        <taxon>Eukaryota</taxon>
        <taxon>Fungi</taxon>
        <taxon>Dikarya</taxon>
        <taxon>Basidiomycota</taxon>
        <taxon>Agaricomycotina</taxon>
        <taxon>Agaricomycetes</taxon>
        <taxon>Phallomycetidae</taxon>
        <taxon>Geastrales</taxon>
        <taxon>Sphaerobolaceae</taxon>
        <taxon>Sphaerobolus</taxon>
    </lineage>
</organism>
<keyword evidence="7 9" id="KW-0408">Iron</keyword>
<feature type="binding site" description="axial binding residue" evidence="9">
    <location>
        <position position="413"/>
    </location>
    <ligand>
        <name>heme</name>
        <dbReference type="ChEBI" id="CHEBI:30413"/>
    </ligand>
    <ligandPart>
        <name>Fe</name>
        <dbReference type="ChEBI" id="CHEBI:18248"/>
    </ligandPart>
</feature>
<reference evidence="11 12" key="1">
    <citation type="submission" date="2014-06" db="EMBL/GenBank/DDBJ databases">
        <title>Evolutionary Origins and Diversification of the Mycorrhizal Mutualists.</title>
        <authorList>
            <consortium name="DOE Joint Genome Institute"/>
            <consortium name="Mycorrhizal Genomics Consortium"/>
            <person name="Kohler A."/>
            <person name="Kuo A."/>
            <person name="Nagy L.G."/>
            <person name="Floudas D."/>
            <person name="Copeland A."/>
            <person name="Barry K.W."/>
            <person name="Cichocki N."/>
            <person name="Veneault-Fourrey C."/>
            <person name="LaButti K."/>
            <person name="Lindquist E.A."/>
            <person name="Lipzen A."/>
            <person name="Lundell T."/>
            <person name="Morin E."/>
            <person name="Murat C."/>
            <person name="Riley R."/>
            <person name="Ohm R."/>
            <person name="Sun H."/>
            <person name="Tunlid A."/>
            <person name="Henrissat B."/>
            <person name="Grigoriev I.V."/>
            <person name="Hibbett D.S."/>
            <person name="Martin F."/>
        </authorList>
    </citation>
    <scope>NUCLEOTIDE SEQUENCE [LARGE SCALE GENOMIC DNA]</scope>
    <source>
        <strain evidence="11 12">SS14</strain>
    </source>
</reference>
<protein>
    <recommendedName>
        <fullName evidence="13">Cytochrome P450</fullName>
    </recommendedName>
</protein>
<evidence type="ECO:0000256" key="3">
    <source>
        <dbReference type="ARBA" id="ARBA00010617"/>
    </source>
</evidence>
<dbReference type="InterPro" id="IPR002401">
    <property type="entry name" value="Cyt_P450_E_grp-I"/>
</dbReference>
<evidence type="ECO:0000313" key="12">
    <source>
        <dbReference type="Proteomes" id="UP000054279"/>
    </source>
</evidence>
<evidence type="ECO:0000256" key="10">
    <source>
        <dbReference type="SAM" id="MobiDB-lite"/>
    </source>
</evidence>
<evidence type="ECO:0000256" key="6">
    <source>
        <dbReference type="ARBA" id="ARBA00023002"/>
    </source>
</evidence>
<comment type="pathway">
    <text evidence="2">Secondary metabolite biosynthesis.</text>
</comment>
<dbReference type="GO" id="GO:0020037">
    <property type="term" value="F:heme binding"/>
    <property type="evidence" value="ECO:0007669"/>
    <property type="project" value="InterPro"/>
</dbReference>
<keyword evidence="12" id="KW-1185">Reference proteome</keyword>
<dbReference type="InterPro" id="IPR001128">
    <property type="entry name" value="Cyt_P450"/>
</dbReference>
<name>A0A0C9V1Y7_SPHS4</name>
<keyword evidence="6" id="KW-0560">Oxidoreductase</keyword>
<dbReference type="Gene3D" id="1.10.630.10">
    <property type="entry name" value="Cytochrome P450"/>
    <property type="match status" value="1"/>
</dbReference>
<evidence type="ECO:0000256" key="9">
    <source>
        <dbReference type="PIRSR" id="PIRSR602401-1"/>
    </source>
</evidence>
<dbReference type="InterPro" id="IPR050364">
    <property type="entry name" value="Cytochrome_P450_fung"/>
</dbReference>
<accession>A0A0C9V1Y7</accession>
<dbReference type="PRINTS" id="PR00463">
    <property type="entry name" value="EP450I"/>
</dbReference>
<dbReference type="SUPFAM" id="SSF48264">
    <property type="entry name" value="Cytochrome P450"/>
    <property type="match status" value="1"/>
</dbReference>
<gene>
    <name evidence="11" type="ORF">M422DRAFT_266721</name>
</gene>
<evidence type="ECO:0000313" key="11">
    <source>
        <dbReference type="EMBL" id="KIJ31581.1"/>
    </source>
</evidence>
<dbReference type="OrthoDB" id="2789670at2759"/>
<dbReference type="GO" id="GO:0016705">
    <property type="term" value="F:oxidoreductase activity, acting on paired donors, with incorporation or reduction of molecular oxygen"/>
    <property type="evidence" value="ECO:0007669"/>
    <property type="project" value="InterPro"/>
</dbReference>
<dbReference type="PANTHER" id="PTHR46300">
    <property type="entry name" value="P450, PUTATIVE (EUROFUNG)-RELATED-RELATED"/>
    <property type="match status" value="1"/>
</dbReference>
<keyword evidence="4 9" id="KW-0349">Heme</keyword>
<evidence type="ECO:0000256" key="2">
    <source>
        <dbReference type="ARBA" id="ARBA00005179"/>
    </source>
</evidence>
<evidence type="ECO:0008006" key="13">
    <source>
        <dbReference type="Google" id="ProtNLM"/>
    </source>
</evidence>
<dbReference type="GO" id="GO:0004497">
    <property type="term" value="F:monooxygenase activity"/>
    <property type="evidence" value="ECO:0007669"/>
    <property type="project" value="UniProtKB-KW"/>
</dbReference>
<dbReference type="InterPro" id="IPR036396">
    <property type="entry name" value="Cyt_P450_sf"/>
</dbReference>
<comment type="cofactor">
    <cofactor evidence="1 9">
        <name>heme</name>
        <dbReference type="ChEBI" id="CHEBI:30413"/>
    </cofactor>
</comment>
<feature type="compositionally biased region" description="Pro residues" evidence="10">
    <location>
        <begin position="596"/>
        <end position="608"/>
    </location>
</feature>
<feature type="region of interest" description="Disordered" evidence="10">
    <location>
        <begin position="650"/>
        <end position="669"/>
    </location>
</feature>
<dbReference type="EMBL" id="KN837240">
    <property type="protein sequence ID" value="KIJ31581.1"/>
    <property type="molecule type" value="Genomic_DNA"/>
</dbReference>
<evidence type="ECO:0000256" key="4">
    <source>
        <dbReference type="ARBA" id="ARBA00022617"/>
    </source>
</evidence>
<dbReference type="Proteomes" id="UP000054279">
    <property type="component" value="Unassembled WGS sequence"/>
</dbReference>
<proteinExistence type="inferred from homology"/>
<feature type="region of interest" description="Disordered" evidence="10">
    <location>
        <begin position="677"/>
        <end position="703"/>
    </location>
</feature>
<feature type="region of interest" description="Disordered" evidence="10">
    <location>
        <begin position="734"/>
        <end position="756"/>
    </location>
</feature>
<dbReference type="GO" id="GO:0005506">
    <property type="term" value="F:iron ion binding"/>
    <property type="evidence" value="ECO:0007669"/>
    <property type="project" value="InterPro"/>
</dbReference>